<dbReference type="Pfam" id="PF13561">
    <property type="entry name" value="adh_short_C2"/>
    <property type="match status" value="1"/>
</dbReference>
<name>A0A8R1DYM0_CAEJA</name>
<reference evidence="7" key="1">
    <citation type="submission" date="2010-08" db="EMBL/GenBank/DDBJ databases">
        <authorList>
            <consortium name="Caenorhabditis japonica Sequencing Consortium"/>
            <person name="Wilson R.K."/>
        </authorList>
    </citation>
    <scope>NUCLEOTIDE SEQUENCE [LARGE SCALE GENOMIC DNA]</scope>
    <source>
        <strain evidence="7">DF5081</strain>
    </source>
</reference>
<keyword evidence="4" id="KW-0175">Coiled coil</keyword>
<evidence type="ECO:0000256" key="4">
    <source>
        <dbReference type="SAM" id="Coils"/>
    </source>
</evidence>
<feature type="region of interest" description="Disordered" evidence="5">
    <location>
        <begin position="20"/>
        <end position="114"/>
    </location>
</feature>
<feature type="coiled-coil region" evidence="4">
    <location>
        <begin position="155"/>
        <end position="377"/>
    </location>
</feature>
<keyword evidence="7" id="KW-1185">Reference proteome</keyword>
<dbReference type="CDD" id="cd05233">
    <property type="entry name" value="SDR_c"/>
    <property type="match status" value="1"/>
</dbReference>
<evidence type="ECO:0000256" key="1">
    <source>
        <dbReference type="ARBA" id="ARBA00006484"/>
    </source>
</evidence>
<dbReference type="EC" id="1.1.1.100" evidence="2"/>
<dbReference type="InterPro" id="IPR002347">
    <property type="entry name" value="SDR_fam"/>
</dbReference>
<evidence type="ECO:0000313" key="7">
    <source>
        <dbReference type="Proteomes" id="UP000005237"/>
    </source>
</evidence>
<dbReference type="Proteomes" id="UP000005237">
    <property type="component" value="Unassembled WGS sequence"/>
</dbReference>
<evidence type="ECO:0000313" key="6">
    <source>
        <dbReference type="EnsemblMetazoa" id="CJA15594.1"/>
    </source>
</evidence>
<proteinExistence type="inferred from homology"/>
<dbReference type="SUPFAM" id="SSF51735">
    <property type="entry name" value="NAD(P)-binding Rossmann-fold domains"/>
    <property type="match status" value="1"/>
</dbReference>
<evidence type="ECO:0000256" key="2">
    <source>
        <dbReference type="ARBA" id="ARBA00012948"/>
    </source>
</evidence>
<dbReference type="EnsemblMetazoa" id="CJA15594.1">
    <property type="protein sequence ID" value="CJA15594.1"/>
    <property type="gene ID" value="WBGene00134798"/>
</dbReference>
<organism evidence="6 7">
    <name type="scientific">Caenorhabditis japonica</name>
    <dbReference type="NCBI Taxonomy" id="281687"/>
    <lineage>
        <taxon>Eukaryota</taxon>
        <taxon>Metazoa</taxon>
        <taxon>Ecdysozoa</taxon>
        <taxon>Nematoda</taxon>
        <taxon>Chromadorea</taxon>
        <taxon>Rhabditida</taxon>
        <taxon>Rhabditina</taxon>
        <taxon>Rhabditomorpha</taxon>
        <taxon>Rhabditoidea</taxon>
        <taxon>Rhabditidae</taxon>
        <taxon>Peloderinae</taxon>
        <taxon>Caenorhabditis</taxon>
    </lineage>
</organism>
<protein>
    <recommendedName>
        <fullName evidence="2">3-oxoacyl-[acyl-carrier-protein] reductase</fullName>
        <ecNumber evidence="2">1.1.1.100</ecNumber>
    </recommendedName>
</protein>
<feature type="coiled-coil region" evidence="4">
    <location>
        <begin position="495"/>
        <end position="526"/>
    </location>
</feature>
<comment type="similarity">
    <text evidence="1">Belongs to the short-chain dehydrogenases/reductases (SDR) family.</text>
</comment>
<dbReference type="InterPro" id="IPR050259">
    <property type="entry name" value="SDR"/>
</dbReference>
<accession>A0A8R1DYM0</accession>
<dbReference type="InterPro" id="IPR036291">
    <property type="entry name" value="NAD(P)-bd_dom_sf"/>
</dbReference>
<dbReference type="GO" id="GO:0004316">
    <property type="term" value="F:3-oxoacyl-[acyl-carrier-protein] reductase (NADPH) activity"/>
    <property type="evidence" value="ECO:0007669"/>
    <property type="project" value="UniProtKB-EC"/>
</dbReference>
<feature type="compositionally biased region" description="Low complexity" evidence="5">
    <location>
        <begin position="93"/>
        <end position="102"/>
    </location>
</feature>
<sequence>MDNTSINSLFFLQNLLAAWNGADNKNKSKSNKNKTKKEKKKEHQKEQTALKEQVSAEEDSDKENIVQETAQVKQTAPLLEKNGPAQPVKEQEPVQQQKVLQESPKENQKRKPVKTVNVRDLDQKKVLARLSTVSDLEDGYIAFLTTAFRDADLQKNNLSLEVKALHKKLTDANQKVEKLNKDKASVAEREKQEQNKQANLTAKLQALQSRESELQKAVDVAQANLQTREEALGKENQQLHAKIEKIDGEMNALRGNNQNLASEVKGLQQKLAAAPKPSENAASQAEIVKLNEQIRKFEQVVRENEAHLEKKTGDYLALSQEAAELEKANKELEDNLASSRRELVLQTEREAKKNQAIRELEEKLAATTVEKNNAVESHDQIKSLVVELNKDVGQFHSYKDEQEAIVASLKQREVTREQEIASEKARFHEKEAALEKELSVEKEKRSVAETALEQEKSRIVEIPSNSAAPEPVVEEVFELKKTNTDLAAAPSTSGPSELEEQLKAENAKLQEKNDELRQRNYTLLEKTDNSSSGNVLDERRRVVAVVGKLGKKQLKAVDDEKAFFTYLDDTVSGVQKELSQKKTAAAPAPAPVALATSGSATANTSAQNEECYRQALVAVLFADTLTTPFRISQAALPQLSKSKNGSIVFLTSCFGFTPSIDMGLFSVASNSVLSLTKAVASSAAKKGVRVNSVVSGMVEGDGTGAVWDNASGEEARQIRQQLESMIPLGRLGRPADVASYVEFLASSKARYITGQSEHSPNFP</sequence>
<comment type="catalytic activity">
    <reaction evidence="3">
        <text>a (3R)-hydroxyacyl-[ACP] + NADP(+) = a 3-oxoacyl-[ACP] + NADPH + H(+)</text>
        <dbReference type="Rhea" id="RHEA:17397"/>
        <dbReference type="Rhea" id="RHEA-COMP:9916"/>
        <dbReference type="Rhea" id="RHEA-COMP:9945"/>
        <dbReference type="ChEBI" id="CHEBI:15378"/>
        <dbReference type="ChEBI" id="CHEBI:57783"/>
        <dbReference type="ChEBI" id="CHEBI:58349"/>
        <dbReference type="ChEBI" id="CHEBI:78776"/>
        <dbReference type="ChEBI" id="CHEBI:78827"/>
        <dbReference type="EC" id="1.1.1.100"/>
    </reaction>
</comment>
<feature type="compositionally biased region" description="Basic residues" evidence="5">
    <location>
        <begin position="27"/>
        <end position="40"/>
    </location>
</feature>
<dbReference type="Gene3D" id="1.10.287.1490">
    <property type="match status" value="1"/>
</dbReference>
<dbReference type="Gene3D" id="3.40.50.720">
    <property type="entry name" value="NAD(P)-binding Rossmann-like Domain"/>
    <property type="match status" value="1"/>
</dbReference>
<evidence type="ECO:0000256" key="3">
    <source>
        <dbReference type="ARBA" id="ARBA00048508"/>
    </source>
</evidence>
<evidence type="ECO:0000256" key="5">
    <source>
        <dbReference type="SAM" id="MobiDB-lite"/>
    </source>
</evidence>
<dbReference type="PANTHER" id="PTHR42879">
    <property type="entry name" value="3-OXOACYL-(ACYL-CARRIER-PROTEIN) REDUCTASE"/>
    <property type="match status" value="1"/>
</dbReference>
<reference evidence="6" key="2">
    <citation type="submission" date="2022-06" db="UniProtKB">
        <authorList>
            <consortium name="EnsemblMetazoa"/>
        </authorList>
    </citation>
    <scope>IDENTIFICATION</scope>
    <source>
        <strain evidence="6">DF5081</strain>
    </source>
</reference>
<dbReference type="AlphaFoldDB" id="A0A8R1DYM0"/>
<dbReference type="PRINTS" id="PR00081">
    <property type="entry name" value="GDHRDH"/>
</dbReference>